<dbReference type="AlphaFoldDB" id="A0A5K7ZZR5"/>
<dbReference type="Proteomes" id="UP000425960">
    <property type="component" value="Chromosome"/>
</dbReference>
<name>A0A5K7ZZR5_9BACT</name>
<dbReference type="EMBL" id="AP021876">
    <property type="protein sequence ID" value="BBO85688.1"/>
    <property type="molecule type" value="Genomic_DNA"/>
</dbReference>
<evidence type="ECO:0000313" key="2">
    <source>
        <dbReference type="Proteomes" id="UP000425960"/>
    </source>
</evidence>
<dbReference type="KEGG" id="dov:DSCO28_62540"/>
<accession>A0A5K7ZZR5</accession>
<protein>
    <submittedName>
        <fullName evidence="1">Uncharacterized protein</fullName>
    </submittedName>
</protein>
<proteinExistence type="predicted"/>
<gene>
    <name evidence="1" type="ORF">DSCO28_62540</name>
</gene>
<sequence>MSALKSPGPRTVNGSATSSSLLVDFGDIVPDTSGTARWIMECSLSGKFTEFTADFTHSDELGGTLTSLLTGTDSHYLIHDVRVDLSDRDAVMDFLSKETPESGIYRVYESDNLTTDVTNPTGFLNCSGDTCTLTTTATNGCTYVKVADPFYREMERPPRSRPHHTPGRGNIHRSRGWFGDIRLAPQLGQAGTYPLKFSAFDGTHTAQRTAKLTIAV</sequence>
<reference evidence="1 2" key="1">
    <citation type="submission" date="2019-11" db="EMBL/GenBank/DDBJ databases">
        <title>Comparative genomics of hydrocarbon-degrading Desulfosarcina strains.</title>
        <authorList>
            <person name="Watanabe M."/>
            <person name="Kojima H."/>
            <person name="Fukui M."/>
        </authorList>
    </citation>
    <scope>NUCLEOTIDE SEQUENCE [LARGE SCALE GENOMIC DNA]</scope>
    <source>
        <strain evidence="1 2">28bB2T</strain>
    </source>
</reference>
<evidence type="ECO:0000313" key="1">
    <source>
        <dbReference type="EMBL" id="BBO85688.1"/>
    </source>
</evidence>
<organism evidence="1 2">
    <name type="scientific">Desulfosarcina ovata subsp. sediminis</name>
    <dbReference type="NCBI Taxonomy" id="885957"/>
    <lineage>
        <taxon>Bacteria</taxon>
        <taxon>Pseudomonadati</taxon>
        <taxon>Thermodesulfobacteriota</taxon>
        <taxon>Desulfobacteria</taxon>
        <taxon>Desulfobacterales</taxon>
        <taxon>Desulfosarcinaceae</taxon>
        <taxon>Desulfosarcina</taxon>
    </lineage>
</organism>